<keyword evidence="2" id="KW-1185">Reference proteome</keyword>
<gene>
    <name evidence="1" type="ORF">BpHYR1_019736</name>
</gene>
<dbReference type="AlphaFoldDB" id="A0A3M7PFD7"/>
<reference evidence="1 2" key="1">
    <citation type="journal article" date="2018" name="Sci. Rep.">
        <title>Genomic signatures of local adaptation to the degree of environmental predictability in rotifers.</title>
        <authorList>
            <person name="Franch-Gras L."/>
            <person name="Hahn C."/>
            <person name="Garcia-Roger E.M."/>
            <person name="Carmona M.J."/>
            <person name="Serra M."/>
            <person name="Gomez A."/>
        </authorList>
    </citation>
    <scope>NUCLEOTIDE SEQUENCE [LARGE SCALE GENOMIC DNA]</scope>
    <source>
        <strain evidence="1">HYR1</strain>
    </source>
</reference>
<protein>
    <submittedName>
        <fullName evidence="1">Uncharacterized protein</fullName>
    </submittedName>
</protein>
<accession>A0A3M7PFD7</accession>
<organism evidence="1 2">
    <name type="scientific">Brachionus plicatilis</name>
    <name type="common">Marine rotifer</name>
    <name type="synonym">Brachionus muelleri</name>
    <dbReference type="NCBI Taxonomy" id="10195"/>
    <lineage>
        <taxon>Eukaryota</taxon>
        <taxon>Metazoa</taxon>
        <taxon>Spiralia</taxon>
        <taxon>Gnathifera</taxon>
        <taxon>Rotifera</taxon>
        <taxon>Eurotatoria</taxon>
        <taxon>Monogononta</taxon>
        <taxon>Pseudotrocha</taxon>
        <taxon>Ploima</taxon>
        <taxon>Brachionidae</taxon>
        <taxon>Brachionus</taxon>
    </lineage>
</organism>
<evidence type="ECO:0000313" key="2">
    <source>
        <dbReference type="Proteomes" id="UP000276133"/>
    </source>
</evidence>
<evidence type="ECO:0000313" key="1">
    <source>
        <dbReference type="EMBL" id="RMZ97825.1"/>
    </source>
</evidence>
<name>A0A3M7PFD7_BRAPC</name>
<proteinExistence type="predicted"/>
<comment type="caution">
    <text evidence="1">The sequence shown here is derived from an EMBL/GenBank/DDBJ whole genome shotgun (WGS) entry which is preliminary data.</text>
</comment>
<dbReference type="Proteomes" id="UP000276133">
    <property type="component" value="Unassembled WGS sequence"/>
</dbReference>
<dbReference type="EMBL" id="REGN01011156">
    <property type="protein sequence ID" value="RMZ97825.1"/>
    <property type="molecule type" value="Genomic_DNA"/>
</dbReference>
<sequence>MRIKKNLFNFFPNKLPCNWLAKSYDRVAVVVSVNNIIINGFRMRLKIFVVPKFVLKPDKNIK</sequence>